<dbReference type="Pfam" id="PF02450">
    <property type="entry name" value="LCAT"/>
    <property type="match status" value="1"/>
</dbReference>
<dbReference type="InterPro" id="IPR029058">
    <property type="entry name" value="AB_hydrolase_fold"/>
</dbReference>
<dbReference type="GO" id="GO:0006629">
    <property type="term" value="P:lipid metabolic process"/>
    <property type="evidence" value="ECO:0007669"/>
    <property type="project" value="InterPro"/>
</dbReference>
<evidence type="ECO:0008006" key="3">
    <source>
        <dbReference type="Google" id="ProtNLM"/>
    </source>
</evidence>
<sequence length="504" mass="57108">MQRNEMKDMVVLVPGIMGSVLQIQNSEGSKDIWNLSSQAATQAATDLFDYFVKAVIEREPRQFLETLIIDKDDLEKDYLDDGIKATGLIKKPAIVPEFFKIFDGYSYISQKLTQNFDLNPGENYFEFAYDWRRDNRVAARLLKKLIDEKLLIWQKTHPEAKVIIIAHSMGGLVSRYYLEHLDGAEHCTALITLGTPYRGSVKALDFLANGFQKKPLPDLTDVLRSFTSIYQLLPMYPVVNVDKNWLYVKDTNIPHVNINRAKEAQEFLELINLPKNLRNSSLYICQQIIGIGQNSTFQSGILSNDRLKPCNKTLPPNPKTQQPLQASYATGDNTVPKFSAIPVDLDRKLQDVSFVETHGALQSNVQVWKSLEEKLIQLQGHTSDYCAPENDQSLKPTAGINLTVDDLYLRDEEVILGAEIINIDSDILKKKQNFGGLSAIITPVNANEEQEELEVDLEQKQDNQYQLPPQPNKLAPGLYKLQVQTNWVDTEAPKAVHDLFIITE</sequence>
<dbReference type="AlphaFoldDB" id="A0A846H5K4"/>
<accession>A0A846H5K4</accession>
<dbReference type="SUPFAM" id="SSF53474">
    <property type="entry name" value="alpha/beta-Hydrolases"/>
    <property type="match status" value="1"/>
</dbReference>
<dbReference type="PANTHER" id="PTHR11440">
    <property type="entry name" value="LECITHIN-CHOLESTEROL ACYLTRANSFERASE-RELATED"/>
    <property type="match status" value="1"/>
</dbReference>
<keyword evidence="2" id="KW-1185">Reference proteome</keyword>
<evidence type="ECO:0000313" key="2">
    <source>
        <dbReference type="Proteomes" id="UP000031549"/>
    </source>
</evidence>
<dbReference type="Proteomes" id="UP000031549">
    <property type="component" value="Unassembled WGS sequence"/>
</dbReference>
<proteinExistence type="predicted"/>
<organism evidence="1 2">
    <name type="scientific">Hassallia byssoidea VB512170</name>
    <dbReference type="NCBI Taxonomy" id="1304833"/>
    <lineage>
        <taxon>Bacteria</taxon>
        <taxon>Bacillati</taxon>
        <taxon>Cyanobacteriota</taxon>
        <taxon>Cyanophyceae</taxon>
        <taxon>Nostocales</taxon>
        <taxon>Tolypothrichaceae</taxon>
        <taxon>Hassallia</taxon>
    </lineage>
</organism>
<name>A0A846H5K4_9CYAN</name>
<dbReference type="EMBL" id="JTCM02000015">
    <property type="protein sequence ID" value="NEU72907.1"/>
    <property type="molecule type" value="Genomic_DNA"/>
</dbReference>
<reference evidence="1 2" key="1">
    <citation type="journal article" date="2015" name="Genome Announc.">
        <title>Draft Genome Sequence of Cyanobacterium Hassallia byssoidea Strain VB512170, Isolated from Monuments in India.</title>
        <authorList>
            <person name="Singh D."/>
            <person name="Chandrababunaidu M.M."/>
            <person name="Panda A."/>
            <person name="Sen D."/>
            <person name="Bhattacharyya S."/>
            <person name="Adhikary S.P."/>
            <person name="Tripathy S."/>
        </authorList>
    </citation>
    <scope>NUCLEOTIDE SEQUENCE [LARGE SCALE GENOMIC DNA]</scope>
    <source>
        <strain evidence="1 2">VB512170</strain>
    </source>
</reference>
<protein>
    <recommendedName>
        <fullName evidence="3">Lecithin:cholesterol acyltransferase</fullName>
    </recommendedName>
</protein>
<evidence type="ECO:0000313" key="1">
    <source>
        <dbReference type="EMBL" id="NEU72907.1"/>
    </source>
</evidence>
<gene>
    <name evidence="1" type="ORF">PI95_010105</name>
</gene>
<dbReference type="Gene3D" id="3.40.50.1820">
    <property type="entry name" value="alpha/beta hydrolase"/>
    <property type="match status" value="1"/>
</dbReference>
<dbReference type="GO" id="GO:0008374">
    <property type="term" value="F:O-acyltransferase activity"/>
    <property type="evidence" value="ECO:0007669"/>
    <property type="project" value="InterPro"/>
</dbReference>
<comment type="caution">
    <text evidence="1">The sequence shown here is derived from an EMBL/GenBank/DDBJ whole genome shotgun (WGS) entry which is preliminary data.</text>
</comment>
<dbReference type="RefSeq" id="WP_039744317.1">
    <property type="nucleotide sequence ID" value="NZ_JTCM02000015.1"/>
</dbReference>
<dbReference type="InterPro" id="IPR003386">
    <property type="entry name" value="LACT/PDAT_acylTrfase"/>
</dbReference>